<evidence type="ECO:0000256" key="3">
    <source>
        <dbReference type="SAM" id="Phobius"/>
    </source>
</evidence>
<dbReference type="InterPro" id="IPR033704">
    <property type="entry name" value="dUTPase_trimeric"/>
</dbReference>
<evidence type="ECO:0000313" key="4">
    <source>
        <dbReference type="EMBL" id="NHN79204.1"/>
    </source>
</evidence>
<gene>
    <name evidence="4" type="ORF">HA520_18270</name>
</gene>
<evidence type="ECO:0000256" key="2">
    <source>
        <dbReference type="ARBA" id="ARBA00023080"/>
    </source>
</evidence>
<keyword evidence="3" id="KW-0472">Membrane</keyword>
<reference evidence="4" key="1">
    <citation type="submission" date="2020-03" db="EMBL/GenBank/DDBJ databases">
        <title>Genome assembly of Azotobacter chroococcum W5.</title>
        <authorList>
            <person name="Kannepalli A."/>
        </authorList>
    </citation>
    <scope>NUCLEOTIDE SEQUENCE</scope>
    <source>
        <strain evidence="4">W5</strain>
    </source>
</reference>
<feature type="transmembrane region" description="Helical" evidence="3">
    <location>
        <begin position="177"/>
        <end position="198"/>
    </location>
</feature>
<dbReference type="InterPro" id="IPR036157">
    <property type="entry name" value="dUTPase-like_sf"/>
</dbReference>
<keyword evidence="3" id="KW-1133">Transmembrane helix</keyword>
<dbReference type="GO" id="GO:0006229">
    <property type="term" value="P:dUTP biosynthetic process"/>
    <property type="evidence" value="ECO:0007669"/>
    <property type="project" value="InterPro"/>
</dbReference>
<keyword evidence="1" id="KW-0378">Hydrolase</keyword>
<protein>
    <recommendedName>
        <fullName evidence="6">dUTPase-like domain-containing protein</fullName>
    </recommendedName>
</protein>
<dbReference type="Proteomes" id="UP000736384">
    <property type="component" value="Unassembled WGS sequence"/>
</dbReference>
<accession>A0AA44C869</accession>
<sequence length="239" mass="26124">MALLTNADLIGIISSDIDEPDEAKLIVNPFDKGSLTPVGYDLRVGKNYVVDGEEKGLEDGDYLRISPRNIALIHTLEEIRMPRNKSLSAIINSKVSLSCKGLSNISTTVDADWKGSLLIAVHNNSNKEIKLKFKDAFCTILFMENKSPATEGRHAKPNGRSDILKDAFKKNTKASPIVTTLINAVPPAVAVLGLYFSYRFFKESPYLIGAMTAVSVFVASYITKFVDAAISFMGRSSSK</sequence>
<dbReference type="GO" id="GO:0008829">
    <property type="term" value="F:dCTP deaminase activity"/>
    <property type="evidence" value="ECO:0007669"/>
    <property type="project" value="InterPro"/>
</dbReference>
<dbReference type="PANTHER" id="PTHR42680:SF3">
    <property type="entry name" value="DCTP DEAMINASE"/>
    <property type="match status" value="1"/>
</dbReference>
<keyword evidence="2" id="KW-0546">Nucleotide metabolism</keyword>
<evidence type="ECO:0000256" key="1">
    <source>
        <dbReference type="ARBA" id="ARBA00022801"/>
    </source>
</evidence>
<dbReference type="EMBL" id="JAAPAP010000017">
    <property type="protein sequence ID" value="NHN79204.1"/>
    <property type="molecule type" value="Genomic_DNA"/>
</dbReference>
<dbReference type="CDD" id="cd07557">
    <property type="entry name" value="trimeric_dUTPase"/>
    <property type="match status" value="1"/>
</dbReference>
<dbReference type="SUPFAM" id="SSF51283">
    <property type="entry name" value="dUTPase-like"/>
    <property type="match status" value="1"/>
</dbReference>
<dbReference type="AlphaFoldDB" id="A0AA44C869"/>
<evidence type="ECO:0000313" key="5">
    <source>
        <dbReference type="Proteomes" id="UP000736384"/>
    </source>
</evidence>
<dbReference type="Pfam" id="PF22769">
    <property type="entry name" value="DCD"/>
    <property type="match status" value="1"/>
</dbReference>
<keyword evidence="3" id="KW-0812">Transmembrane</keyword>
<comment type="caution">
    <text evidence="4">The sequence shown here is derived from an EMBL/GenBank/DDBJ whole genome shotgun (WGS) entry which is preliminary data.</text>
</comment>
<organism evidence="4 5">
    <name type="scientific">Azotobacter chroococcum</name>
    <dbReference type="NCBI Taxonomy" id="353"/>
    <lineage>
        <taxon>Bacteria</taxon>
        <taxon>Pseudomonadati</taxon>
        <taxon>Pseudomonadota</taxon>
        <taxon>Gammaproteobacteria</taxon>
        <taxon>Pseudomonadales</taxon>
        <taxon>Pseudomonadaceae</taxon>
        <taxon>Azotobacter</taxon>
    </lineage>
</organism>
<dbReference type="RefSeq" id="WP_165893705.1">
    <property type="nucleotide sequence ID" value="NZ_JAAPAP010000017.1"/>
</dbReference>
<dbReference type="PANTHER" id="PTHR42680">
    <property type="entry name" value="DCTP DEAMINASE"/>
    <property type="match status" value="1"/>
</dbReference>
<feature type="transmembrane region" description="Helical" evidence="3">
    <location>
        <begin position="204"/>
        <end position="223"/>
    </location>
</feature>
<proteinExistence type="predicted"/>
<dbReference type="InterPro" id="IPR011962">
    <property type="entry name" value="dCTP_deaminase"/>
</dbReference>
<evidence type="ECO:0008006" key="6">
    <source>
        <dbReference type="Google" id="ProtNLM"/>
    </source>
</evidence>
<dbReference type="Gene3D" id="2.70.40.10">
    <property type="match status" value="1"/>
</dbReference>
<name>A0AA44C869_9GAMM</name>